<evidence type="ECO:0000259" key="3">
    <source>
        <dbReference type="PROSITE" id="PS50110"/>
    </source>
</evidence>
<evidence type="ECO:0000313" key="4">
    <source>
        <dbReference type="EMBL" id="TDQ42527.1"/>
    </source>
</evidence>
<dbReference type="InterPro" id="IPR050595">
    <property type="entry name" value="Bact_response_regulator"/>
</dbReference>
<dbReference type="EMBL" id="SNYL01000009">
    <property type="protein sequence ID" value="TDQ42527.1"/>
    <property type="molecule type" value="Genomic_DNA"/>
</dbReference>
<reference evidence="4 5" key="1">
    <citation type="submission" date="2019-03" db="EMBL/GenBank/DDBJ databases">
        <title>Genomic Encyclopedia of Type Strains, Phase IV (KMG-IV): sequencing the most valuable type-strain genomes for metagenomic binning, comparative biology and taxonomic classification.</title>
        <authorList>
            <person name="Goeker M."/>
        </authorList>
    </citation>
    <scope>NUCLEOTIDE SEQUENCE [LARGE SCALE GENOMIC DNA]</scope>
    <source>
        <strain evidence="4 5">DSM 19605</strain>
    </source>
</reference>
<dbReference type="Proteomes" id="UP000295510">
    <property type="component" value="Unassembled WGS sequence"/>
</dbReference>
<dbReference type="CDD" id="cd17546">
    <property type="entry name" value="REC_hyHK_CKI1_RcsC-like"/>
    <property type="match status" value="1"/>
</dbReference>
<proteinExistence type="predicted"/>
<organism evidence="4 5">
    <name type="scientific">Tepidicella xavieri</name>
    <dbReference type="NCBI Taxonomy" id="360241"/>
    <lineage>
        <taxon>Bacteria</taxon>
        <taxon>Pseudomonadati</taxon>
        <taxon>Pseudomonadota</taxon>
        <taxon>Betaproteobacteria</taxon>
        <taxon>Burkholderiales</taxon>
        <taxon>Tepidicella</taxon>
    </lineage>
</organism>
<evidence type="ECO:0000256" key="1">
    <source>
        <dbReference type="ARBA" id="ARBA00022553"/>
    </source>
</evidence>
<keyword evidence="5" id="KW-1185">Reference proteome</keyword>
<dbReference type="GO" id="GO:0000160">
    <property type="term" value="P:phosphorelay signal transduction system"/>
    <property type="evidence" value="ECO:0007669"/>
    <property type="project" value="InterPro"/>
</dbReference>
<dbReference type="PROSITE" id="PS50110">
    <property type="entry name" value="RESPONSE_REGULATORY"/>
    <property type="match status" value="1"/>
</dbReference>
<feature type="modified residue" description="4-aspartylphosphate" evidence="2">
    <location>
        <position position="76"/>
    </location>
</feature>
<dbReference type="PANTHER" id="PTHR44591:SF24">
    <property type="entry name" value="PROTEIN-GLUTAMATE METHYLESTERASE_PROTEIN-GLUTAMINE GLUTAMINASE 1"/>
    <property type="match status" value="1"/>
</dbReference>
<comment type="caution">
    <text evidence="4">The sequence shown here is derived from an EMBL/GenBank/DDBJ whole genome shotgun (WGS) entry which is preliminary data.</text>
</comment>
<dbReference type="SUPFAM" id="SSF52172">
    <property type="entry name" value="CheY-like"/>
    <property type="match status" value="1"/>
</dbReference>
<dbReference type="PANTHER" id="PTHR44591">
    <property type="entry name" value="STRESS RESPONSE REGULATOR PROTEIN 1"/>
    <property type="match status" value="1"/>
</dbReference>
<dbReference type="AlphaFoldDB" id="A0A4V6PWK3"/>
<dbReference type="InterPro" id="IPR001789">
    <property type="entry name" value="Sig_transdc_resp-reg_receiver"/>
</dbReference>
<dbReference type="Pfam" id="PF00072">
    <property type="entry name" value="Response_reg"/>
    <property type="match status" value="1"/>
</dbReference>
<keyword evidence="1 2" id="KW-0597">Phosphoprotein</keyword>
<sequence>MGARTTSKAFDPSNDTSQGTELAKRLLIVDDSRVSRMIIKGKVASLQLDWEVLEAASGDEAVQRALELRPDFITMDVNMPGMSGFDAAERLQALLPQARIAMLTANIQESSRERAQTLGVKFIQKPVTEAAIQQAVDYFRASA</sequence>
<protein>
    <submittedName>
        <fullName evidence="4">Response regulator receiver domain-containing protein</fullName>
    </submittedName>
</protein>
<dbReference type="Gene3D" id="3.40.50.2300">
    <property type="match status" value="1"/>
</dbReference>
<evidence type="ECO:0000313" key="5">
    <source>
        <dbReference type="Proteomes" id="UP000295510"/>
    </source>
</evidence>
<dbReference type="SMART" id="SM00448">
    <property type="entry name" value="REC"/>
    <property type="match status" value="1"/>
</dbReference>
<feature type="domain" description="Response regulatory" evidence="3">
    <location>
        <begin position="25"/>
        <end position="140"/>
    </location>
</feature>
<name>A0A4V6PWK3_9BURK</name>
<evidence type="ECO:0000256" key="2">
    <source>
        <dbReference type="PROSITE-ProRule" id="PRU00169"/>
    </source>
</evidence>
<gene>
    <name evidence="4" type="ORF">DFR43_10997</name>
</gene>
<dbReference type="InterPro" id="IPR011006">
    <property type="entry name" value="CheY-like_superfamily"/>
</dbReference>
<accession>A0A4V6PWK3</accession>